<dbReference type="InterPro" id="IPR023214">
    <property type="entry name" value="HAD_sf"/>
</dbReference>
<dbReference type="SUPFAM" id="SSF56784">
    <property type="entry name" value="HAD-like"/>
    <property type="match status" value="1"/>
</dbReference>
<dbReference type="HOGENOM" id="CLU_093476_0_0_5"/>
<dbReference type="GO" id="GO:0016787">
    <property type="term" value="F:hydrolase activity"/>
    <property type="evidence" value="ECO:0007669"/>
    <property type="project" value="UniProtKB-KW"/>
</dbReference>
<gene>
    <name evidence="1" type="ordered locus">MGMSRv2__4202</name>
</gene>
<keyword evidence="2" id="KW-1185">Reference proteome</keyword>
<evidence type="ECO:0000313" key="2">
    <source>
        <dbReference type="Proteomes" id="UP000018922"/>
    </source>
</evidence>
<dbReference type="InterPro" id="IPR036412">
    <property type="entry name" value="HAD-like_sf"/>
</dbReference>
<dbReference type="EMBL" id="HG794546">
    <property type="protein sequence ID" value="CDL01417.1"/>
    <property type="molecule type" value="Genomic_DNA"/>
</dbReference>
<reference evidence="1 2" key="1">
    <citation type="journal article" date="2014" name="Genome Announc.">
        <title>Complete genome sequence of Magnetospirillum gryphiswaldense MSR-1.</title>
        <authorList>
            <person name="Wang X."/>
            <person name="Wang Q."/>
            <person name="Zhang W."/>
            <person name="Wang Y."/>
            <person name="Li L."/>
            <person name="Wen T."/>
            <person name="Zhang T."/>
            <person name="Zhang Y."/>
            <person name="Xu J."/>
            <person name="Hu J."/>
            <person name="Li S."/>
            <person name="Liu L."/>
            <person name="Liu J."/>
            <person name="Jiang W."/>
            <person name="Tian J."/>
            <person name="Li Y."/>
            <person name="Schuler D."/>
            <person name="Wang L."/>
            <person name="Li J."/>
        </authorList>
    </citation>
    <scope>NUCLEOTIDE SEQUENCE [LARGE SCALE GENOMIC DNA]</scope>
    <source>
        <strain evidence="2">DSM 6361 / JCM 21280 / NBRC 15271 / MSR-1</strain>
    </source>
</reference>
<name>V6F7T5_MAGGM</name>
<dbReference type="eggNOG" id="COG5610">
    <property type="taxonomic scope" value="Bacteria"/>
</dbReference>
<dbReference type="KEGG" id="mgy:MGMSRv2__4202"/>
<keyword evidence="1" id="KW-0378">Hydrolase</keyword>
<sequence>MVKPVSLRDLRRLLDAAPPRLLSVDLFDTVLLRGTRPEFVRFGDVALLQHRALGAASPGAPRLLEARLRHTRNAYAAARAVAGGGEVRFDAILAEICHQFVLDPAWIERLRQVELDYEVRHLAVNGALAREIRCWAQAGMSWAIVSDTPLRGVDLAWLLTRLSPELAPDRILSSADRAQTKRDGGLYDHLIRLTGLDPVDILHVGDNLHSDLHMAHDRLIRAAWLPRSPWWRLIHHIRADHSRKKLRRKGLIP</sequence>
<dbReference type="Pfam" id="PF00702">
    <property type="entry name" value="Hydrolase"/>
    <property type="match status" value="1"/>
</dbReference>
<evidence type="ECO:0000313" key="1">
    <source>
        <dbReference type="EMBL" id="CDL01417.1"/>
    </source>
</evidence>
<protein>
    <submittedName>
        <fullName evidence="1">Haloacid dehalogenase domain protein hydrolase(HAD-like domain)</fullName>
    </submittedName>
</protein>
<organism evidence="1 2">
    <name type="scientific">Magnetospirillum gryphiswaldense (strain DSM 6361 / JCM 21280 / NBRC 15271 / MSR-1)</name>
    <dbReference type="NCBI Taxonomy" id="431944"/>
    <lineage>
        <taxon>Bacteria</taxon>
        <taxon>Pseudomonadati</taxon>
        <taxon>Pseudomonadota</taxon>
        <taxon>Alphaproteobacteria</taxon>
        <taxon>Rhodospirillales</taxon>
        <taxon>Rhodospirillaceae</taxon>
        <taxon>Magnetospirillum</taxon>
    </lineage>
</organism>
<dbReference type="Proteomes" id="UP000018922">
    <property type="component" value="Chromosome I"/>
</dbReference>
<proteinExistence type="predicted"/>
<dbReference type="Gene3D" id="3.40.50.1000">
    <property type="entry name" value="HAD superfamily/HAD-like"/>
    <property type="match status" value="1"/>
</dbReference>
<dbReference type="AlphaFoldDB" id="V6F7T5"/>
<dbReference type="STRING" id="1430440.MGMSRv2__4202"/>
<dbReference type="CDD" id="cd01427">
    <property type="entry name" value="HAD_like"/>
    <property type="match status" value="1"/>
</dbReference>
<accession>V6F7T5</accession>